<accession>A0A0E0Q6G7</accession>
<feature type="region of interest" description="Disordered" evidence="1">
    <location>
        <begin position="83"/>
        <end position="105"/>
    </location>
</feature>
<dbReference type="AlphaFoldDB" id="A0A0E0Q6G7"/>
<feature type="region of interest" description="Disordered" evidence="1">
    <location>
        <begin position="1"/>
        <end position="34"/>
    </location>
</feature>
<feature type="compositionally biased region" description="Basic and acidic residues" evidence="1">
    <location>
        <begin position="19"/>
        <end position="34"/>
    </location>
</feature>
<keyword evidence="3" id="KW-1185">Reference proteome</keyword>
<evidence type="ECO:0000313" key="2">
    <source>
        <dbReference type="EnsemblPlants" id="ORUFI07G09740.1"/>
    </source>
</evidence>
<name>A0A0E0Q6G7_ORYRU</name>
<proteinExistence type="predicted"/>
<dbReference type="Proteomes" id="UP000008022">
    <property type="component" value="Unassembled WGS sequence"/>
</dbReference>
<reference evidence="2" key="2">
    <citation type="submission" date="2015-06" db="UniProtKB">
        <authorList>
            <consortium name="EnsemblPlants"/>
        </authorList>
    </citation>
    <scope>IDENTIFICATION</scope>
</reference>
<dbReference type="HOGENOM" id="CLU_1410885_0_0_1"/>
<evidence type="ECO:0000313" key="3">
    <source>
        <dbReference type="Proteomes" id="UP000008022"/>
    </source>
</evidence>
<organism evidence="2 3">
    <name type="scientific">Oryza rufipogon</name>
    <name type="common">Brownbeard rice</name>
    <name type="synonym">Asian wild rice</name>
    <dbReference type="NCBI Taxonomy" id="4529"/>
    <lineage>
        <taxon>Eukaryota</taxon>
        <taxon>Viridiplantae</taxon>
        <taxon>Streptophyta</taxon>
        <taxon>Embryophyta</taxon>
        <taxon>Tracheophyta</taxon>
        <taxon>Spermatophyta</taxon>
        <taxon>Magnoliopsida</taxon>
        <taxon>Liliopsida</taxon>
        <taxon>Poales</taxon>
        <taxon>Poaceae</taxon>
        <taxon>BOP clade</taxon>
        <taxon>Oryzoideae</taxon>
        <taxon>Oryzeae</taxon>
        <taxon>Oryzinae</taxon>
        <taxon>Oryza</taxon>
    </lineage>
</organism>
<dbReference type="EnsemblPlants" id="ORUFI07G09740.1">
    <property type="protein sequence ID" value="ORUFI07G09740.1"/>
    <property type="gene ID" value="ORUFI07G09740"/>
</dbReference>
<feature type="region of interest" description="Disordered" evidence="1">
    <location>
        <begin position="118"/>
        <end position="183"/>
    </location>
</feature>
<dbReference type="Gramene" id="ORUFI07G09740.1">
    <property type="protein sequence ID" value="ORUFI07G09740.1"/>
    <property type="gene ID" value="ORUFI07G09740"/>
</dbReference>
<feature type="compositionally biased region" description="Basic residues" evidence="1">
    <location>
        <begin position="120"/>
        <end position="129"/>
    </location>
</feature>
<sequence length="193" mass="21599">MVAETPALDTWWRSSASPSKEERRWKEDRRRQEGRRFGYKTTATYVDYTAGRLPLPLIPRTNATRSPATAAALAWIYPARRPIHHREPSSSPPTVGPHLHRQRAPQSLQGILLASSLATARRRSSRQRHPPPSASSALLRSRRRPQDLRRRNLGPSPPPPPPSSNAGAALLQHRRGPPPPLWSTKAMVLCASY</sequence>
<reference evidence="3" key="1">
    <citation type="submission" date="2013-06" db="EMBL/GenBank/DDBJ databases">
        <authorList>
            <person name="Zhao Q."/>
        </authorList>
    </citation>
    <scope>NUCLEOTIDE SEQUENCE</scope>
    <source>
        <strain evidence="3">cv. W1943</strain>
    </source>
</reference>
<protein>
    <submittedName>
        <fullName evidence="2">Uncharacterized protein</fullName>
    </submittedName>
</protein>
<evidence type="ECO:0000256" key="1">
    <source>
        <dbReference type="SAM" id="MobiDB-lite"/>
    </source>
</evidence>